<feature type="signal peptide" evidence="1">
    <location>
        <begin position="1"/>
        <end position="18"/>
    </location>
</feature>
<proteinExistence type="predicted"/>
<gene>
    <name evidence="2" type="ORF">B0H17DRAFT_1138982</name>
</gene>
<reference evidence="2" key="1">
    <citation type="submission" date="2023-03" db="EMBL/GenBank/DDBJ databases">
        <title>Massive genome expansion in bonnet fungi (Mycena s.s.) driven by repeated elements and novel gene families across ecological guilds.</title>
        <authorList>
            <consortium name="Lawrence Berkeley National Laboratory"/>
            <person name="Harder C.B."/>
            <person name="Miyauchi S."/>
            <person name="Viragh M."/>
            <person name="Kuo A."/>
            <person name="Thoen E."/>
            <person name="Andreopoulos B."/>
            <person name="Lu D."/>
            <person name="Skrede I."/>
            <person name="Drula E."/>
            <person name="Henrissat B."/>
            <person name="Morin E."/>
            <person name="Kohler A."/>
            <person name="Barry K."/>
            <person name="LaButti K."/>
            <person name="Morin E."/>
            <person name="Salamov A."/>
            <person name="Lipzen A."/>
            <person name="Mereny Z."/>
            <person name="Hegedus B."/>
            <person name="Baldrian P."/>
            <person name="Stursova M."/>
            <person name="Weitz H."/>
            <person name="Taylor A."/>
            <person name="Grigoriev I.V."/>
            <person name="Nagy L.G."/>
            <person name="Martin F."/>
            <person name="Kauserud H."/>
        </authorList>
    </citation>
    <scope>NUCLEOTIDE SEQUENCE</scope>
    <source>
        <strain evidence="2">CBHHK067</strain>
    </source>
</reference>
<dbReference type="Proteomes" id="UP001221757">
    <property type="component" value="Unassembled WGS sequence"/>
</dbReference>
<sequence length="237" mass="26394">MMLSRALISSSHLAEVLAWVFGLENWVKRNASRRGRFVSVFRGEWAKKRFQAAHIFLAAKLHFSVSEIRSIDVRLHVDLIPMDPFVGVSKESSRARPATGKTAAVGDTILVKTVLEAFGVEKIVLLPSRSFQDLWDVTHNGRPVSRFNPFVSVTVQIWFHPYRWVHCTRGIRKVYGAVKILATMDSQPVIPCFYLAAATPSSSMPGEPTASDCLRRAVKMMGGGTVSNGLVNIFICY</sequence>
<organism evidence="2 3">
    <name type="scientific">Mycena rosella</name>
    <name type="common">Pink bonnet</name>
    <name type="synonym">Agaricus rosellus</name>
    <dbReference type="NCBI Taxonomy" id="1033263"/>
    <lineage>
        <taxon>Eukaryota</taxon>
        <taxon>Fungi</taxon>
        <taxon>Dikarya</taxon>
        <taxon>Basidiomycota</taxon>
        <taxon>Agaricomycotina</taxon>
        <taxon>Agaricomycetes</taxon>
        <taxon>Agaricomycetidae</taxon>
        <taxon>Agaricales</taxon>
        <taxon>Marasmiineae</taxon>
        <taxon>Mycenaceae</taxon>
        <taxon>Mycena</taxon>
    </lineage>
</organism>
<protein>
    <submittedName>
        <fullName evidence="2">Uncharacterized protein</fullName>
    </submittedName>
</protein>
<evidence type="ECO:0000313" key="3">
    <source>
        <dbReference type="Proteomes" id="UP001221757"/>
    </source>
</evidence>
<keyword evidence="3" id="KW-1185">Reference proteome</keyword>
<dbReference type="EMBL" id="JARKIE010000127">
    <property type="protein sequence ID" value="KAJ7679842.1"/>
    <property type="molecule type" value="Genomic_DNA"/>
</dbReference>
<dbReference type="AlphaFoldDB" id="A0AAD7D5H0"/>
<evidence type="ECO:0000313" key="2">
    <source>
        <dbReference type="EMBL" id="KAJ7679842.1"/>
    </source>
</evidence>
<evidence type="ECO:0000256" key="1">
    <source>
        <dbReference type="SAM" id="SignalP"/>
    </source>
</evidence>
<name>A0AAD7D5H0_MYCRO</name>
<keyword evidence="1" id="KW-0732">Signal</keyword>
<accession>A0AAD7D5H0</accession>
<feature type="chain" id="PRO_5042009552" evidence="1">
    <location>
        <begin position="19"/>
        <end position="237"/>
    </location>
</feature>
<comment type="caution">
    <text evidence="2">The sequence shown here is derived from an EMBL/GenBank/DDBJ whole genome shotgun (WGS) entry which is preliminary data.</text>
</comment>